<dbReference type="Proteomes" id="UP000014216">
    <property type="component" value="Unassembled WGS sequence"/>
</dbReference>
<gene>
    <name evidence="7 14" type="primary">murE</name>
    <name evidence="8" type="synonym">murF</name>
    <name evidence="14" type="ORF">Dpo_4c01980</name>
</gene>
<dbReference type="NCBIfam" id="TIGR01143">
    <property type="entry name" value="murF"/>
    <property type="match status" value="1"/>
</dbReference>
<protein>
    <recommendedName>
        <fullName evidence="7 8">Multifunctional fusion protein</fullName>
    </recommendedName>
    <domain>
        <recommendedName>
            <fullName evidence="7">UDP-N-acetylmuramoyl-L-alanyl-D-glutamate--2,6-diaminopimelate ligase</fullName>
            <ecNumber evidence="7">6.3.2.13</ecNumber>
        </recommendedName>
        <alternativeName>
            <fullName evidence="7">Meso-A2pm-adding enzyme</fullName>
        </alternativeName>
        <alternativeName>
            <fullName evidence="7">Meso-diaminopimelate-adding enzyme</fullName>
        </alternativeName>
        <alternativeName>
            <fullName evidence="7">UDP-MurNAc-L-Ala-D-Glu:meso-diaminopimelate ligase</fullName>
        </alternativeName>
        <alternativeName>
            <fullName evidence="7">UDP-MurNAc-tripeptide synthetase</fullName>
        </alternativeName>
        <alternativeName>
            <fullName evidence="7">UDP-N-acetylmuramyl-tripeptide synthetase</fullName>
        </alternativeName>
    </domain>
    <domain>
        <recommendedName>
            <fullName evidence="8">UDP-N-acetylmuramoyl-tripeptide--D-alanyl-D-alanine ligase</fullName>
            <ecNumber evidence="8">6.3.2.10</ecNumber>
        </recommendedName>
        <alternativeName>
            <fullName evidence="8">D-alanyl-D-alanine-adding enzyme</fullName>
        </alternativeName>
    </domain>
</protein>
<dbReference type="GO" id="GO:0047480">
    <property type="term" value="F:UDP-N-acetylmuramoyl-tripeptide-D-alanyl-D-alanine ligase activity"/>
    <property type="evidence" value="ECO:0007669"/>
    <property type="project" value="UniProtKB-UniRule"/>
</dbReference>
<proteinExistence type="inferred from homology"/>
<keyword evidence="5 8" id="KW-0131">Cell cycle</keyword>
<dbReference type="UniPathway" id="UPA00219"/>
<dbReference type="InterPro" id="IPR005761">
    <property type="entry name" value="UDP-N-AcMur-Glu-dNH2Pim_ligase"/>
</dbReference>
<feature type="binding site" evidence="7">
    <location>
        <position position="483"/>
    </location>
    <ligand>
        <name>meso-2,6-diaminopimelate</name>
        <dbReference type="ChEBI" id="CHEBI:57791"/>
    </ligand>
</feature>
<evidence type="ECO:0000256" key="7">
    <source>
        <dbReference type="HAMAP-Rule" id="MF_00208"/>
    </source>
</evidence>
<dbReference type="GO" id="GO:0008360">
    <property type="term" value="P:regulation of cell shape"/>
    <property type="evidence" value="ECO:0007669"/>
    <property type="project" value="UniProtKB-KW"/>
</dbReference>
<dbReference type="PATRIC" id="fig|1286635.3.peg.2234"/>
<feature type="domain" description="Mur ligase C-terminal" evidence="12">
    <location>
        <begin position="337"/>
        <end position="485"/>
    </location>
</feature>
<comment type="caution">
    <text evidence="7">Lacks conserved residue(s) required for the propagation of feature annotation.</text>
</comment>
<keyword evidence="8" id="KW-0963">Cytoplasm</keyword>
<dbReference type="Pfam" id="PF02875">
    <property type="entry name" value="Mur_ligase_C"/>
    <property type="match status" value="2"/>
</dbReference>
<dbReference type="Pfam" id="PF08245">
    <property type="entry name" value="Mur_ligase_M"/>
    <property type="match status" value="2"/>
</dbReference>
<evidence type="ECO:0000256" key="10">
    <source>
        <dbReference type="RuleBase" id="RU004136"/>
    </source>
</evidence>
<dbReference type="HAMAP" id="MF_02019">
    <property type="entry name" value="MurF"/>
    <property type="match status" value="1"/>
</dbReference>
<sequence>MKLSVLLQDIVPSLLQTDMEITGIQTRAQDIQPGQLFLAIKGYAANGHDYIKTALDKGAAAVVAQNNPDRLNRVIQVENSRRAAGIIAARFFGNPSRDLFLVGVTGTNGKTTITYLLEQMFLAAGFRCGVMGTINIRYNGKHVDAPTTTPDALTIQKTLAQMKQTGITHVIMEVSSHGLDQFRVDGCHFDMGIFTNLTQDHLDYHPDMTAYYHCKKRFFTDFLRPGVNSPRLSAVVNMDDPWGARLAGELDFPVMRVSAETAENSRSMEVRVQDIMDSIQGIFGRMHLGSDTMGFSSFLTGRFNLENILCAAGAAYGAGVKPIQIQQGLAACNGVPGRLEKVANPLNRYLFVDYAHTPGALESVLKTLKQRATRRLITVFGCGGDRDRTKRPLMGKIACRYSDVTIVTSDNPRTENPDQIIEEILAGIRETGTSVTSWPDLSNKDKRLTYADFSGVICHADRTYALDAAVRISRPGDIILAAGKGHETYQVTNTGTIHFDDREQLAAACAAMAEQFVPITWTRNDIAAALETSPATDTRNDGFVFTGISTDSRTILSHEIFLALTGDTFDGHGFIPDLVTRGIRGFVVKTGTRINSKEKNTAPGSGPVVYEVPDTLDALGRLGHFQRTRSGANVLAITGSNGKTSTCRMARAIFQTTYDTLATQKNFNNEIGVPRTLLSLSCAHQWAVVEMGMNQPGEMSRLSRIAGPDICVVTNTTGAHLEGLKTADNVAREKARIFDQAVSGSVAVLFNDDPRVRILKDHARNTPAIEKILTFGSDDTADVYATDIRSSGGMTRFLGHIHGETARFHLQSPARFMVFNALAALAAAAAAGIRIPDMQAGLAAFAPVSGRLSIQTLPGGIHLIDDTYNANPASMTQALVTLAEMAKDPATYGTGRTVAILGDMRELGPDSEHLHRSVGQTAAKLGITRLYLYGPLSSHMLAGALAEGMAKDTVFHGSKQEIEDRVQAFVRSGDWILVKGSRGMAMETFIARMQTLLHDTVSKQGKD</sequence>
<evidence type="ECO:0000256" key="5">
    <source>
        <dbReference type="ARBA" id="ARBA00023306"/>
    </source>
</evidence>
<evidence type="ECO:0000259" key="11">
    <source>
        <dbReference type="Pfam" id="PF01225"/>
    </source>
</evidence>
<dbReference type="SUPFAM" id="SSF63418">
    <property type="entry name" value="MurE/MurF N-terminal domain"/>
    <property type="match status" value="2"/>
</dbReference>
<evidence type="ECO:0000259" key="12">
    <source>
        <dbReference type="Pfam" id="PF02875"/>
    </source>
</evidence>
<dbReference type="InterPro" id="IPR036615">
    <property type="entry name" value="Mur_ligase_C_dom_sf"/>
</dbReference>
<dbReference type="InterPro" id="IPR035911">
    <property type="entry name" value="MurE/MurF_N"/>
</dbReference>
<evidence type="ECO:0000313" key="14">
    <source>
        <dbReference type="EMBL" id="EMS79647.1"/>
    </source>
</evidence>
<dbReference type="EC" id="6.3.2.10" evidence="8"/>
<dbReference type="PANTHER" id="PTHR23135">
    <property type="entry name" value="MUR LIGASE FAMILY MEMBER"/>
    <property type="match status" value="1"/>
</dbReference>
<comment type="similarity">
    <text evidence="8">Belongs to the MurCDEF family. MurF subfamily.</text>
</comment>
<dbReference type="SUPFAM" id="SSF53623">
    <property type="entry name" value="MurD-like peptide ligases, catalytic domain"/>
    <property type="match status" value="2"/>
</dbReference>
<dbReference type="AlphaFoldDB" id="S0G597"/>
<organism evidence="14 15">
    <name type="scientific">Desulfotignum phosphitoxidans DSM 13687</name>
    <dbReference type="NCBI Taxonomy" id="1286635"/>
    <lineage>
        <taxon>Bacteria</taxon>
        <taxon>Pseudomonadati</taxon>
        <taxon>Thermodesulfobacteriota</taxon>
        <taxon>Desulfobacteria</taxon>
        <taxon>Desulfobacterales</taxon>
        <taxon>Desulfobacteraceae</taxon>
        <taxon>Desulfotignum</taxon>
    </lineage>
</organism>
<comment type="cofactor">
    <cofactor evidence="7">
        <name>Mg(2+)</name>
        <dbReference type="ChEBI" id="CHEBI:18420"/>
    </cofactor>
</comment>
<comment type="catalytic activity">
    <reaction evidence="7">
        <text>UDP-N-acetyl-alpha-D-muramoyl-L-alanyl-D-glutamate + meso-2,6-diaminopimelate + ATP = UDP-N-acetyl-alpha-D-muramoyl-L-alanyl-gamma-D-glutamyl-meso-2,6-diaminopimelate + ADP + phosphate + H(+)</text>
        <dbReference type="Rhea" id="RHEA:23676"/>
        <dbReference type="ChEBI" id="CHEBI:15378"/>
        <dbReference type="ChEBI" id="CHEBI:30616"/>
        <dbReference type="ChEBI" id="CHEBI:43474"/>
        <dbReference type="ChEBI" id="CHEBI:57791"/>
        <dbReference type="ChEBI" id="CHEBI:83900"/>
        <dbReference type="ChEBI" id="CHEBI:83905"/>
        <dbReference type="ChEBI" id="CHEBI:456216"/>
        <dbReference type="EC" id="6.3.2.13"/>
    </reaction>
</comment>
<evidence type="ECO:0000259" key="13">
    <source>
        <dbReference type="Pfam" id="PF08245"/>
    </source>
</evidence>
<dbReference type="NCBIfam" id="NF001124">
    <property type="entry name" value="PRK00139.1-2"/>
    <property type="match status" value="1"/>
</dbReference>
<dbReference type="EC" id="6.3.2.13" evidence="7"/>
<dbReference type="GO" id="GO:0009252">
    <property type="term" value="P:peptidoglycan biosynthetic process"/>
    <property type="evidence" value="ECO:0007669"/>
    <property type="project" value="UniProtKB-UniRule"/>
</dbReference>
<feature type="binding site" evidence="7">
    <location>
        <position position="181"/>
    </location>
    <ligand>
        <name>UDP-N-acetyl-alpha-D-muramoyl-L-alanyl-D-glutamate</name>
        <dbReference type="ChEBI" id="CHEBI:83900"/>
    </ligand>
</feature>
<keyword evidence="2 8" id="KW-0132">Cell division</keyword>
<keyword evidence="15" id="KW-1185">Reference proteome</keyword>
<dbReference type="GO" id="GO:0000287">
    <property type="term" value="F:magnesium ion binding"/>
    <property type="evidence" value="ECO:0007669"/>
    <property type="project" value="UniProtKB-UniRule"/>
</dbReference>
<keyword evidence="8" id="KW-0547">Nucleotide-binding</keyword>
<feature type="domain" description="Mur ligase N-terminal catalytic" evidence="11">
    <location>
        <begin position="545"/>
        <end position="622"/>
    </location>
</feature>
<evidence type="ECO:0000256" key="6">
    <source>
        <dbReference type="ARBA" id="ARBA00023316"/>
    </source>
</evidence>
<comment type="subcellular location">
    <subcellularLocation>
        <location evidence="8 9">Cytoplasm</location>
    </subcellularLocation>
</comment>
<dbReference type="NCBIfam" id="NF001126">
    <property type="entry name" value="PRK00139.1-4"/>
    <property type="match status" value="1"/>
</dbReference>
<feature type="short sequence motif" description="Meso-diaminopimelate recognition motif" evidence="7">
    <location>
        <begin position="410"/>
        <end position="413"/>
    </location>
</feature>
<dbReference type="Pfam" id="PF01225">
    <property type="entry name" value="Mur_ligase"/>
    <property type="match status" value="2"/>
</dbReference>
<dbReference type="InterPro" id="IPR005863">
    <property type="entry name" value="UDP-N-AcMur_synth"/>
</dbReference>
<feature type="domain" description="Mur ligase C-terminal" evidence="12">
    <location>
        <begin position="850"/>
        <end position="982"/>
    </location>
</feature>
<dbReference type="InterPro" id="IPR000713">
    <property type="entry name" value="Mur_ligase_N"/>
</dbReference>
<keyword evidence="8" id="KW-0067">ATP-binding</keyword>
<dbReference type="GO" id="GO:0008765">
    <property type="term" value="F:UDP-N-acetylmuramoylalanyl-D-glutamate-2,6-diaminopimelate ligase activity"/>
    <property type="evidence" value="ECO:0007669"/>
    <property type="project" value="UniProtKB-UniRule"/>
</dbReference>
<feature type="binding site" evidence="7">
    <location>
        <begin position="148"/>
        <end position="149"/>
    </location>
    <ligand>
        <name>UDP-N-acetyl-alpha-D-muramoyl-L-alanyl-D-glutamate</name>
        <dbReference type="ChEBI" id="CHEBI:83900"/>
    </ligand>
</feature>
<dbReference type="GO" id="GO:0071555">
    <property type="term" value="P:cell wall organization"/>
    <property type="evidence" value="ECO:0007669"/>
    <property type="project" value="UniProtKB-KW"/>
</dbReference>
<feature type="modified residue" description="N6-carboxylysine" evidence="7">
    <location>
        <position position="215"/>
    </location>
</feature>
<dbReference type="GO" id="GO:0008766">
    <property type="term" value="F:UDP-N-acetylmuramoylalanyl-D-glutamyl-2,6-diaminopimelate-D-alanyl-D-alanine ligase activity"/>
    <property type="evidence" value="ECO:0007669"/>
    <property type="project" value="RHEA"/>
</dbReference>
<accession>S0G597</accession>
<keyword evidence="7" id="KW-0460">Magnesium</keyword>
<feature type="domain" description="Mur ligase central" evidence="13">
    <location>
        <begin position="104"/>
        <end position="315"/>
    </location>
</feature>
<dbReference type="GO" id="GO:0005737">
    <property type="term" value="C:cytoplasm"/>
    <property type="evidence" value="ECO:0007669"/>
    <property type="project" value="UniProtKB-SubCell"/>
</dbReference>
<dbReference type="GO" id="GO:0051301">
    <property type="term" value="P:cell division"/>
    <property type="evidence" value="ECO:0007669"/>
    <property type="project" value="UniProtKB-KW"/>
</dbReference>
<feature type="binding site" evidence="8">
    <location>
        <begin position="639"/>
        <end position="645"/>
    </location>
    <ligand>
        <name>ATP</name>
        <dbReference type="ChEBI" id="CHEBI:30616"/>
    </ligand>
</feature>
<comment type="similarity">
    <text evidence="1 7">Belongs to the MurCDEF family. MurE subfamily.</text>
</comment>
<feature type="binding site" evidence="7">
    <location>
        <begin position="106"/>
        <end position="112"/>
    </location>
    <ligand>
        <name>ATP</name>
        <dbReference type="ChEBI" id="CHEBI:30616"/>
    </ligand>
</feature>
<dbReference type="Gene3D" id="3.40.1390.10">
    <property type="entry name" value="MurE/MurF, N-terminal domain"/>
    <property type="match status" value="2"/>
</dbReference>
<feature type="binding site" evidence="7">
    <location>
        <position position="175"/>
    </location>
    <ligand>
        <name>UDP-N-acetyl-alpha-D-muramoyl-L-alanyl-D-glutamate</name>
        <dbReference type="ChEBI" id="CHEBI:83900"/>
    </ligand>
</feature>
<comment type="function">
    <text evidence="8 10">Involved in cell wall formation. Catalyzes the final step in the synthesis of UDP-N-acetylmuramoyl-pentapeptide, the precursor of murein.</text>
</comment>
<keyword evidence="6 8" id="KW-0961">Cell wall biogenesis/degradation</keyword>
<evidence type="ECO:0000256" key="1">
    <source>
        <dbReference type="ARBA" id="ARBA00005898"/>
    </source>
</evidence>
<evidence type="ECO:0000256" key="9">
    <source>
        <dbReference type="RuleBase" id="RU004135"/>
    </source>
</evidence>
<evidence type="ECO:0000256" key="8">
    <source>
        <dbReference type="HAMAP-Rule" id="MF_02019"/>
    </source>
</evidence>
<dbReference type="SUPFAM" id="SSF53244">
    <property type="entry name" value="MurD-like peptide ligases, peptide-binding domain"/>
    <property type="match status" value="2"/>
</dbReference>
<dbReference type="HAMAP" id="MF_00208">
    <property type="entry name" value="MurE"/>
    <property type="match status" value="1"/>
</dbReference>
<evidence type="ECO:0000313" key="15">
    <source>
        <dbReference type="Proteomes" id="UP000014216"/>
    </source>
</evidence>
<keyword evidence="4 8" id="KW-0573">Peptidoglycan synthesis</keyword>
<dbReference type="Gene3D" id="3.90.190.20">
    <property type="entry name" value="Mur ligase, C-terminal domain"/>
    <property type="match status" value="2"/>
</dbReference>
<feature type="domain" description="Mur ligase central" evidence="13">
    <location>
        <begin position="637"/>
        <end position="828"/>
    </location>
</feature>
<feature type="binding site" evidence="7">
    <location>
        <position position="386"/>
    </location>
    <ligand>
        <name>meso-2,6-diaminopimelate</name>
        <dbReference type="ChEBI" id="CHEBI:57791"/>
    </ligand>
</feature>
<keyword evidence="8 14" id="KW-0436">Ligase</keyword>
<reference evidence="14 15" key="1">
    <citation type="journal article" date="2013" name="Genome Announc.">
        <title>Draft Genome Sequence of Desulfotignum phosphitoxidans DSM 13687 Strain FiPS-3.</title>
        <authorList>
            <person name="Poehlein A."/>
            <person name="Daniel R."/>
            <person name="Simeonova D.D."/>
        </authorList>
    </citation>
    <scope>NUCLEOTIDE SEQUENCE [LARGE SCALE GENOMIC DNA]</scope>
    <source>
        <strain evidence="14 15">DSM 13687</strain>
    </source>
</reference>
<comment type="function">
    <text evidence="7">Catalyzes the addition of meso-diaminopimelic acid to the nucleotide precursor UDP-N-acetylmuramoyl-L-alanyl-D-glutamate (UMAG) in the biosynthesis of bacterial cell-wall peptidoglycan.</text>
</comment>
<comment type="caution">
    <text evidence="14">The sequence shown here is derived from an EMBL/GenBank/DDBJ whole genome shotgun (WGS) entry which is preliminary data.</text>
</comment>
<feature type="binding site" evidence="7">
    <location>
        <begin position="410"/>
        <end position="413"/>
    </location>
    <ligand>
        <name>meso-2,6-diaminopimelate</name>
        <dbReference type="ChEBI" id="CHEBI:57791"/>
    </ligand>
</feature>
<dbReference type="InterPro" id="IPR013221">
    <property type="entry name" value="Mur_ligase_cen"/>
</dbReference>
<comment type="catalytic activity">
    <reaction evidence="8 10">
        <text>D-alanyl-D-alanine + UDP-N-acetyl-alpha-D-muramoyl-L-alanyl-gamma-D-glutamyl-meso-2,6-diaminopimelate + ATP = UDP-N-acetyl-alpha-D-muramoyl-L-alanyl-gamma-D-glutamyl-meso-2,6-diaminopimeloyl-D-alanyl-D-alanine + ADP + phosphate + H(+)</text>
        <dbReference type="Rhea" id="RHEA:28374"/>
        <dbReference type="ChEBI" id="CHEBI:15378"/>
        <dbReference type="ChEBI" id="CHEBI:30616"/>
        <dbReference type="ChEBI" id="CHEBI:43474"/>
        <dbReference type="ChEBI" id="CHEBI:57822"/>
        <dbReference type="ChEBI" id="CHEBI:61386"/>
        <dbReference type="ChEBI" id="CHEBI:83905"/>
        <dbReference type="ChEBI" id="CHEBI:456216"/>
        <dbReference type="EC" id="6.3.2.10"/>
    </reaction>
</comment>
<feature type="binding site" evidence="7">
    <location>
        <position position="487"/>
    </location>
    <ligand>
        <name>meso-2,6-diaminopimelate</name>
        <dbReference type="ChEBI" id="CHEBI:57791"/>
    </ligand>
</feature>
<evidence type="ECO:0000256" key="3">
    <source>
        <dbReference type="ARBA" id="ARBA00022960"/>
    </source>
</evidence>
<name>S0G597_9BACT</name>
<feature type="binding site" evidence="7">
    <location>
        <position position="183"/>
    </location>
    <ligand>
        <name>UDP-N-acetyl-alpha-D-muramoyl-L-alanyl-D-glutamate</name>
        <dbReference type="ChEBI" id="CHEBI:83900"/>
    </ligand>
</feature>
<evidence type="ECO:0000256" key="4">
    <source>
        <dbReference type="ARBA" id="ARBA00022984"/>
    </source>
</evidence>
<comment type="pathway">
    <text evidence="8 9">Cell wall biogenesis; peptidoglycan biosynthesis.</text>
</comment>
<dbReference type="RefSeq" id="WP_006965893.1">
    <property type="nucleotide sequence ID" value="NZ_APJX01000004.1"/>
</dbReference>
<dbReference type="NCBIfam" id="TIGR01085">
    <property type="entry name" value="murE"/>
    <property type="match status" value="1"/>
</dbReference>
<dbReference type="GO" id="GO:0005524">
    <property type="term" value="F:ATP binding"/>
    <property type="evidence" value="ECO:0007669"/>
    <property type="project" value="UniProtKB-UniRule"/>
</dbReference>
<dbReference type="Gene3D" id="3.40.1190.10">
    <property type="entry name" value="Mur-like, catalytic domain"/>
    <property type="match status" value="2"/>
</dbReference>
<dbReference type="OrthoDB" id="9800958at2"/>
<dbReference type="EMBL" id="APJX01000004">
    <property type="protein sequence ID" value="EMS79647.1"/>
    <property type="molecule type" value="Genomic_DNA"/>
</dbReference>
<dbReference type="InterPro" id="IPR004101">
    <property type="entry name" value="Mur_ligase_C"/>
</dbReference>
<dbReference type="InterPro" id="IPR036565">
    <property type="entry name" value="Mur-like_cat_sf"/>
</dbReference>
<evidence type="ECO:0000256" key="2">
    <source>
        <dbReference type="ARBA" id="ARBA00022618"/>
    </source>
</evidence>
<comment type="PTM">
    <text evidence="7">Carboxylation is probably crucial for Mg(2+) binding and, consequently, for the gamma-phosphate positioning of ATP.</text>
</comment>
<feature type="domain" description="Mur ligase N-terminal catalytic" evidence="11">
    <location>
        <begin position="20"/>
        <end position="90"/>
    </location>
</feature>
<keyword evidence="3 8" id="KW-0133">Cell shape</keyword>
<dbReference type="PANTHER" id="PTHR23135:SF4">
    <property type="entry name" value="UDP-N-ACETYLMURAMOYL-L-ALANYL-D-GLUTAMATE--2,6-DIAMINOPIMELATE LIGASE MURE HOMOLOG, CHLOROPLASTIC"/>
    <property type="match status" value="1"/>
</dbReference>